<dbReference type="AlphaFoldDB" id="A0A0P0Z1K3"/>
<dbReference type="InterPro" id="IPR018490">
    <property type="entry name" value="cNMP-bd_dom_sf"/>
</dbReference>
<dbReference type="GO" id="GO:0003700">
    <property type="term" value="F:DNA-binding transcription factor activity"/>
    <property type="evidence" value="ECO:0007669"/>
    <property type="project" value="TreeGrafter"/>
</dbReference>
<dbReference type="SMART" id="SM00100">
    <property type="entry name" value="cNMP"/>
    <property type="match status" value="1"/>
</dbReference>
<dbReference type="PANTHER" id="PTHR24567:SF68">
    <property type="entry name" value="DNA-BINDING TRANSCRIPTIONAL DUAL REGULATOR CRP"/>
    <property type="match status" value="1"/>
</dbReference>
<dbReference type="InterPro" id="IPR014710">
    <property type="entry name" value="RmlC-like_jellyroll"/>
</dbReference>
<feature type="domain" description="Cyclic nucleotide-binding" evidence="1">
    <location>
        <begin position="15"/>
        <end position="132"/>
    </location>
</feature>
<accession>A0A0P0Z1K3</accession>
<protein>
    <submittedName>
        <fullName evidence="2">Putative cyclic nucleotide-binding protein</fullName>
    </submittedName>
</protein>
<dbReference type="SUPFAM" id="SSF51206">
    <property type="entry name" value="cAMP-binding domain-like"/>
    <property type="match status" value="1"/>
</dbReference>
<dbReference type="PROSITE" id="PS50042">
    <property type="entry name" value="CNMP_BINDING_3"/>
    <property type="match status" value="1"/>
</dbReference>
<evidence type="ECO:0000259" key="1">
    <source>
        <dbReference type="PROSITE" id="PS50042"/>
    </source>
</evidence>
<dbReference type="EMBL" id="LC066375">
    <property type="protein sequence ID" value="BAT27806.1"/>
    <property type="molecule type" value="Genomic_DNA"/>
</dbReference>
<sequence length="158" mass="17261">MGLESDIALLGNVPVFADMSREQLRLLAFGAEHRWLSDGETLFREEARADGGFVVVSGEILLMSRDRSRVLAVAPEGALIGELSLIAETRRHSTAVARGETEVIRIGRQLFRRLLEEFPDIAASIQATLAAELIGLTARIDTLSPYFDAPDEDEGTGH</sequence>
<dbReference type="CDD" id="cd00038">
    <property type="entry name" value="CAP_ED"/>
    <property type="match status" value="1"/>
</dbReference>
<organism evidence="2">
    <name type="scientific">Aureimonas frigidaquae</name>
    <dbReference type="NCBI Taxonomy" id="424757"/>
    <lineage>
        <taxon>Bacteria</taxon>
        <taxon>Pseudomonadati</taxon>
        <taxon>Pseudomonadota</taxon>
        <taxon>Alphaproteobacteria</taxon>
        <taxon>Hyphomicrobiales</taxon>
        <taxon>Aurantimonadaceae</taxon>
        <taxon>Aureimonas</taxon>
    </lineage>
</organism>
<dbReference type="Pfam" id="PF00027">
    <property type="entry name" value="cNMP_binding"/>
    <property type="match status" value="1"/>
</dbReference>
<dbReference type="GO" id="GO:0005829">
    <property type="term" value="C:cytosol"/>
    <property type="evidence" value="ECO:0007669"/>
    <property type="project" value="TreeGrafter"/>
</dbReference>
<evidence type="ECO:0000313" key="2">
    <source>
        <dbReference type="EMBL" id="BAT27806.1"/>
    </source>
</evidence>
<dbReference type="RefSeq" id="WP_062226814.1">
    <property type="nucleotide sequence ID" value="NZ_BBWR01000003.1"/>
</dbReference>
<dbReference type="OrthoDB" id="9807547at2"/>
<dbReference type="PANTHER" id="PTHR24567">
    <property type="entry name" value="CRP FAMILY TRANSCRIPTIONAL REGULATORY PROTEIN"/>
    <property type="match status" value="1"/>
</dbReference>
<dbReference type="Gene3D" id="2.60.120.10">
    <property type="entry name" value="Jelly Rolls"/>
    <property type="match status" value="1"/>
</dbReference>
<reference evidence="2" key="1">
    <citation type="journal article" date="2015" name="Proc. Natl. Acad. Sci. U.S.A.">
        <title>Bacterial clade with the ribosomal RNA operon on a small plasmid rather than the chromosome.</title>
        <authorList>
            <person name="Anda M."/>
            <person name="Ohtsubo Y."/>
            <person name="Okubo T."/>
            <person name="Sugawara M."/>
            <person name="Nagata Y."/>
            <person name="Tsuda M."/>
            <person name="Minamisawa K."/>
            <person name="Mitsui H."/>
        </authorList>
    </citation>
    <scope>NUCLEOTIDE SEQUENCE</scope>
    <source>
        <strain evidence="2">JCM 14755</strain>
    </source>
</reference>
<name>A0A0P0Z1K3_9HYPH</name>
<dbReference type="InterPro" id="IPR000595">
    <property type="entry name" value="cNMP-bd_dom"/>
</dbReference>
<proteinExistence type="predicted"/>
<dbReference type="InterPro" id="IPR050397">
    <property type="entry name" value="Env_Response_Regulators"/>
</dbReference>